<reference evidence="1" key="2">
    <citation type="journal article" date="2015" name="Fish Shellfish Immunol.">
        <title>Early steps in the European eel (Anguilla anguilla)-Vibrio vulnificus interaction in the gills: Role of the RtxA13 toxin.</title>
        <authorList>
            <person name="Callol A."/>
            <person name="Pajuelo D."/>
            <person name="Ebbesson L."/>
            <person name="Teles M."/>
            <person name="MacKenzie S."/>
            <person name="Amaro C."/>
        </authorList>
    </citation>
    <scope>NUCLEOTIDE SEQUENCE</scope>
</reference>
<protein>
    <submittedName>
        <fullName evidence="1">Uncharacterized protein</fullName>
    </submittedName>
</protein>
<name>A0A0E9XGJ5_ANGAN</name>
<evidence type="ECO:0000313" key="1">
    <source>
        <dbReference type="EMBL" id="JAI00804.1"/>
    </source>
</evidence>
<dbReference type="AlphaFoldDB" id="A0A0E9XGJ5"/>
<dbReference type="EMBL" id="GBXM01007774">
    <property type="protein sequence ID" value="JAI00804.1"/>
    <property type="molecule type" value="Transcribed_RNA"/>
</dbReference>
<sequence>MMPGSGRLGLWLQSCRSGCCNQRWKSYSVTITAVL</sequence>
<accession>A0A0E9XGJ5</accession>
<proteinExistence type="predicted"/>
<organism evidence="1">
    <name type="scientific">Anguilla anguilla</name>
    <name type="common">European freshwater eel</name>
    <name type="synonym">Muraena anguilla</name>
    <dbReference type="NCBI Taxonomy" id="7936"/>
    <lineage>
        <taxon>Eukaryota</taxon>
        <taxon>Metazoa</taxon>
        <taxon>Chordata</taxon>
        <taxon>Craniata</taxon>
        <taxon>Vertebrata</taxon>
        <taxon>Euteleostomi</taxon>
        <taxon>Actinopterygii</taxon>
        <taxon>Neopterygii</taxon>
        <taxon>Teleostei</taxon>
        <taxon>Anguilliformes</taxon>
        <taxon>Anguillidae</taxon>
        <taxon>Anguilla</taxon>
    </lineage>
</organism>
<reference evidence="1" key="1">
    <citation type="submission" date="2014-11" db="EMBL/GenBank/DDBJ databases">
        <authorList>
            <person name="Amaro Gonzalez C."/>
        </authorList>
    </citation>
    <scope>NUCLEOTIDE SEQUENCE</scope>
</reference>